<keyword evidence="2" id="KW-1185">Reference proteome</keyword>
<dbReference type="EMBL" id="JAEPRB010000025">
    <property type="protein sequence ID" value="KAG2225627.1"/>
    <property type="molecule type" value="Genomic_DNA"/>
</dbReference>
<sequence>MVNIKDPISYIFNRLPKSPPTASLRQRYYNIVWPKVCYLLHQWHRTCRPNQYTTSSSSTSRQFGQLFLEWIKPSAKPFSASPQLRDQLSIEFPAILTHYCAISNNLINILRPCIQHGMGIANFHEMLQELHTKRHTILHMKYTLAHLYCKETQQTLFESWNNSKNKNKYYELSTFDDDAQGYGGYIPSVTYFRLIYTAILDVLCPFMDKQ</sequence>
<comment type="caution">
    <text evidence="1">The sequence shown here is derived from an EMBL/GenBank/DDBJ whole genome shotgun (WGS) entry which is preliminary data.</text>
</comment>
<accession>A0A8H7SCB5</accession>
<organism evidence="1 2">
    <name type="scientific">Circinella minor</name>
    <dbReference type="NCBI Taxonomy" id="1195481"/>
    <lineage>
        <taxon>Eukaryota</taxon>
        <taxon>Fungi</taxon>
        <taxon>Fungi incertae sedis</taxon>
        <taxon>Mucoromycota</taxon>
        <taxon>Mucoromycotina</taxon>
        <taxon>Mucoromycetes</taxon>
        <taxon>Mucorales</taxon>
        <taxon>Lichtheimiaceae</taxon>
        <taxon>Circinella</taxon>
    </lineage>
</organism>
<protein>
    <submittedName>
        <fullName evidence="1">Uncharacterized protein</fullName>
    </submittedName>
</protein>
<dbReference type="Proteomes" id="UP000646827">
    <property type="component" value="Unassembled WGS sequence"/>
</dbReference>
<name>A0A8H7SCB5_9FUNG</name>
<gene>
    <name evidence="1" type="ORF">INT45_012099</name>
</gene>
<evidence type="ECO:0000313" key="2">
    <source>
        <dbReference type="Proteomes" id="UP000646827"/>
    </source>
</evidence>
<dbReference type="AlphaFoldDB" id="A0A8H7SCB5"/>
<dbReference type="OrthoDB" id="2301289at2759"/>
<evidence type="ECO:0000313" key="1">
    <source>
        <dbReference type="EMBL" id="KAG2225627.1"/>
    </source>
</evidence>
<reference evidence="1 2" key="1">
    <citation type="submission" date="2020-12" db="EMBL/GenBank/DDBJ databases">
        <title>Metabolic potential, ecology and presence of endohyphal bacteria is reflected in genomic diversity of Mucoromycotina.</title>
        <authorList>
            <person name="Muszewska A."/>
            <person name="Okrasinska A."/>
            <person name="Steczkiewicz K."/>
            <person name="Drgas O."/>
            <person name="Orlowska M."/>
            <person name="Perlinska-Lenart U."/>
            <person name="Aleksandrzak-Piekarczyk T."/>
            <person name="Szatraj K."/>
            <person name="Zielenkiewicz U."/>
            <person name="Pilsyk S."/>
            <person name="Malc E."/>
            <person name="Mieczkowski P."/>
            <person name="Kruszewska J.S."/>
            <person name="Biernat P."/>
            <person name="Pawlowska J."/>
        </authorList>
    </citation>
    <scope>NUCLEOTIDE SEQUENCE [LARGE SCALE GENOMIC DNA]</scope>
    <source>
        <strain evidence="1 2">CBS 142.35</strain>
    </source>
</reference>
<proteinExistence type="predicted"/>